<evidence type="ECO:0000313" key="3">
    <source>
        <dbReference type="WBParaSite" id="ACRNAN_scaffold6045.g19967.t1"/>
    </source>
</evidence>
<organism evidence="2 3">
    <name type="scientific">Acrobeloides nanus</name>
    <dbReference type="NCBI Taxonomy" id="290746"/>
    <lineage>
        <taxon>Eukaryota</taxon>
        <taxon>Metazoa</taxon>
        <taxon>Ecdysozoa</taxon>
        <taxon>Nematoda</taxon>
        <taxon>Chromadorea</taxon>
        <taxon>Rhabditida</taxon>
        <taxon>Tylenchina</taxon>
        <taxon>Cephalobomorpha</taxon>
        <taxon>Cephaloboidea</taxon>
        <taxon>Cephalobidae</taxon>
        <taxon>Acrobeloides</taxon>
    </lineage>
</organism>
<feature type="signal peptide" evidence="1">
    <location>
        <begin position="1"/>
        <end position="16"/>
    </location>
</feature>
<dbReference type="Proteomes" id="UP000887540">
    <property type="component" value="Unplaced"/>
</dbReference>
<sequence length="81" mass="9048">MRLFLIVLLMIIVTVGWVNCVGAPRYLSIPDFHKCAKEESNGGSTSICWPKTPPKDCPSSTWNALQKLIKEVPAENFPCKK</sequence>
<keyword evidence="2" id="KW-1185">Reference proteome</keyword>
<proteinExistence type="predicted"/>
<dbReference type="AlphaFoldDB" id="A0A914E765"/>
<name>A0A914E765_9BILA</name>
<protein>
    <submittedName>
        <fullName evidence="3">Uncharacterized protein</fullName>
    </submittedName>
</protein>
<keyword evidence="1" id="KW-0732">Signal</keyword>
<feature type="chain" id="PRO_5038115449" evidence="1">
    <location>
        <begin position="17"/>
        <end position="81"/>
    </location>
</feature>
<accession>A0A914E765</accession>
<evidence type="ECO:0000256" key="1">
    <source>
        <dbReference type="SAM" id="SignalP"/>
    </source>
</evidence>
<reference evidence="3" key="1">
    <citation type="submission" date="2022-11" db="UniProtKB">
        <authorList>
            <consortium name="WormBaseParasite"/>
        </authorList>
    </citation>
    <scope>IDENTIFICATION</scope>
</reference>
<dbReference type="WBParaSite" id="ACRNAN_scaffold6045.g19967.t1">
    <property type="protein sequence ID" value="ACRNAN_scaffold6045.g19967.t1"/>
    <property type="gene ID" value="ACRNAN_scaffold6045.g19967"/>
</dbReference>
<evidence type="ECO:0000313" key="2">
    <source>
        <dbReference type="Proteomes" id="UP000887540"/>
    </source>
</evidence>